<feature type="compositionally biased region" description="Low complexity" evidence="1">
    <location>
        <begin position="150"/>
        <end position="172"/>
    </location>
</feature>
<dbReference type="Gene3D" id="2.40.128.270">
    <property type="match status" value="1"/>
</dbReference>
<dbReference type="RefSeq" id="WP_168543386.1">
    <property type="nucleotide sequence ID" value="NZ_JAAWWP010000027.1"/>
</dbReference>
<reference evidence="4 5" key="1">
    <citation type="submission" date="2020-04" db="EMBL/GenBank/DDBJ databases">
        <title>Phylogenetic Diversity and Antibacterial Activity against Ralstonia solanacearum of Endophytic Actinomycete Isolated from Moss.</title>
        <authorList>
            <person name="Zhuang X."/>
        </authorList>
    </citation>
    <scope>NUCLEOTIDE SEQUENCE [LARGE SCALE GENOMIC DNA]</scope>
    <source>
        <strain evidence="4 5">LD120</strain>
    </source>
</reference>
<dbReference type="PROSITE" id="PS51257">
    <property type="entry name" value="PROKAR_LIPOPROTEIN"/>
    <property type="match status" value="1"/>
</dbReference>
<gene>
    <name evidence="4" type="ORF">HFV08_28695</name>
</gene>
<keyword evidence="2" id="KW-0732">Signal</keyword>
<feature type="chain" id="PRO_5046089646" evidence="2">
    <location>
        <begin position="25"/>
        <end position="172"/>
    </location>
</feature>
<keyword evidence="5" id="KW-1185">Reference proteome</keyword>
<dbReference type="EMBL" id="JAAWWP010000027">
    <property type="protein sequence ID" value="NKI45149.1"/>
    <property type="molecule type" value="Genomic_DNA"/>
</dbReference>
<evidence type="ECO:0000259" key="3">
    <source>
        <dbReference type="Pfam" id="PF03724"/>
    </source>
</evidence>
<accession>A0ABX1HDA0</accession>
<protein>
    <submittedName>
        <fullName evidence="4">META domain-containing protein</fullName>
    </submittedName>
</protein>
<evidence type="ECO:0000313" key="4">
    <source>
        <dbReference type="EMBL" id="NKI45149.1"/>
    </source>
</evidence>
<comment type="caution">
    <text evidence="4">The sequence shown here is derived from an EMBL/GenBank/DDBJ whole genome shotgun (WGS) entry which is preliminary data.</text>
</comment>
<feature type="signal peptide" evidence="2">
    <location>
        <begin position="1"/>
        <end position="24"/>
    </location>
</feature>
<dbReference type="InterPro" id="IPR038670">
    <property type="entry name" value="HslJ-like_sf"/>
</dbReference>
<name>A0ABX1HDA0_9ACTN</name>
<sequence>MRRTAGTAAALAALTLLGSSVLTGCGTEKSESSRRGAAAITGVKWTPERVTHGGRTYSALPGSRLTFRGDRAEGSLCNDFSSDISIDGTKLTVGKTVATKRGCRAEGGKGDHPFEEQFLAVFTGELDIVLTPDGKSLSLNGKGDDSLALSAPQPTPEATASPPADPDAPTGN</sequence>
<feature type="region of interest" description="Disordered" evidence="1">
    <location>
        <begin position="133"/>
        <end position="172"/>
    </location>
</feature>
<proteinExistence type="predicted"/>
<organism evidence="4 5">
    <name type="scientific">Streptomyces physcomitrii</name>
    <dbReference type="NCBI Taxonomy" id="2724184"/>
    <lineage>
        <taxon>Bacteria</taxon>
        <taxon>Bacillati</taxon>
        <taxon>Actinomycetota</taxon>
        <taxon>Actinomycetes</taxon>
        <taxon>Kitasatosporales</taxon>
        <taxon>Streptomycetaceae</taxon>
        <taxon>Streptomyces</taxon>
    </lineage>
</organism>
<dbReference type="Proteomes" id="UP000772196">
    <property type="component" value="Unassembled WGS sequence"/>
</dbReference>
<evidence type="ECO:0000313" key="5">
    <source>
        <dbReference type="Proteomes" id="UP000772196"/>
    </source>
</evidence>
<feature type="domain" description="DUF306" evidence="3">
    <location>
        <begin position="38"/>
        <end position="145"/>
    </location>
</feature>
<dbReference type="Pfam" id="PF03724">
    <property type="entry name" value="META"/>
    <property type="match status" value="1"/>
</dbReference>
<dbReference type="InterPro" id="IPR005184">
    <property type="entry name" value="DUF306_Meta_HslJ"/>
</dbReference>
<evidence type="ECO:0000256" key="1">
    <source>
        <dbReference type="SAM" id="MobiDB-lite"/>
    </source>
</evidence>
<evidence type="ECO:0000256" key="2">
    <source>
        <dbReference type="SAM" id="SignalP"/>
    </source>
</evidence>